<reference evidence="2 3" key="1">
    <citation type="journal article" date="2012" name="BMC Genomics">
        <title>Sequencing the genome of Marssonina brunnea reveals fungus-poplar co-evolution.</title>
        <authorList>
            <person name="Zhu S."/>
            <person name="Cao Y.-Z."/>
            <person name="Jiang C."/>
            <person name="Tan B.-Y."/>
            <person name="Wang Z."/>
            <person name="Feng S."/>
            <person name="Zhang L."/>
            <person name="Su X.-H."/>
            <person name="Brejova B."/>
            <person name="Vinar T."/>
            <person name="Xu M."/>
            <person name="Wang M.-X."/>
            <person name="Zhang S.-G."/>
            <person name="Huang M.-R."/>
            <person name="Wu R."/>
            <person name="Zhou Y."/>
        </authorList>
    </citation>
    <scope>NUCLEOTIDE SEQUENCE [LARGE SCALE GENOMIC DNA]</scope>
    <source>
        <strain evidence="2 3">MB_m1</strain>
    </source>
</reference>
<dbReference type="Proteomes" id="UP000006753">
    <property type="component" value="Unassembled WGS sequence"/>
</dbReference>
<gene>
    <name evidence="2" type="ORF">MBM_01365</name>
</gene>
<protein>
    <submittedName>
        <fullName evidence="2">Uncharacterized protein</fullName>
    </submittedName>
</protein>
<feature type="region of interest" description="Disordered" evidence="1">
    <location>
        <begin position="175"/>
        <end position="197"/>
    </location>
</feature>
<feature type="compositionally biased region" description="Basic and acidic residues" evidence="1">
    <location>
        <begin position="175"/>
        <end position="186"/>
    </location>
</feature>
<organism evidence="2 3">
    <name type="scientific">Marssonina brunnea f. sp. multigermtubi (strain MB_m1)</name>
    <name type="common">Marssonina leaf spot fungus</name>
    <dbReference type="NCBI Taxonomy" id="1072389"/>
    <lineage>
        <taxon>Eukaryota</taxon>
        <taxon>Fungi</taxon>
        <taxon>Dikarya</taxon>
        <taxon>Ascomycota</taxon>
        <taxon>Pezizomycotina</taxon>
        <taxon>Leotiomycetes</taxon>
        <taxon>Helotiales</taxon>
        <taxon>Drepanopezizaceae</taxon>
        <taxon>Drepanopeziza</taxon>
    </lineage>
</organism>
<dbReference type="EMBL" id="JH921429">
    <property type="protein sequence ID" value="EKD20683.1"/>
    <property type="molecule type" value="Genomic_DNA"/>
</dbReference>
<dbReference type="AlphaFoldDB" id="K1XJ27"/>
<dbReference type="InParanoid" id="K1XJ27"/>
<dbReference type="OrthoDB" id="10577504at2759"/>
<accession>K1XJ27</accession>
<evidence type="ECO:0000313" key="3">
    <source>
        <dbReference type="Proteomes" id="UP000006753"/>
    </source>
</evidence>
<evidence type="ECO:0000256" key="1">
    <source>
        <dbReference type="SAM" id="MobiDB-lite"/>
    </source>
</evidence>
<dbReference type="HOGENOM" id="CLU_1384426_0_0_1"/>
<name>K1XJ27_MARBU</name>
<dbReference type="KEGG" id="mbe:MBM_01365"/>
<proteinExistence type="predicted"/>
<evidence type="ECO:0000313" key="2">
    <source>
        <dbReference type="EMBL" id="EKD20683.1"/>
    </source>
</evidence>
<keyword evidence="3" id="KW-1185">Reference proteome</keyword>
<sequence length="197" mass="22129">MSGEQLVEVLAQINTPHADYAFPAGAIHSLDLTRPPTPINPRGHSTLPASGYDLIQSFRDLVEADKARTQILILVNSQLKMESNRDRRATEEEAISRKAESLLDRKILIENMRRLSRRSEPLKTKNISLSEGQKELRAYFVNLKEEPKGEACSTSDGLEIQVKLLEETLNGEVGVRESLEGNKTEEYEAQSRLAEDK</sequence>